<feature type="compositionally biased region" description="Low complexity" evidence="1">
    <location>
        <begin position="46"/>
        <end position="57"/>
    </location>
</feature>
<dbReference type="Pfam" id="PF04280">
    <property type="entry name" value="Tim44"/>
    <property type="match status" value="1"/>
</dbReference>
<gene>
    <name evidence="4" type="ORF">CP373A1_02060</name>
</gene>
<keyword evidence="2" id="KW-0812">Transmembrane</keyword>
<dbReference type="AlphaFoldDB" id="A0A174RHZ9"/>
<evidence type="ECO:0000256" key="2">
    <source>
        <dbReference type="SAM" id="Phobius"/>
    </source>
</evidence>
<feature type="domain" description="Tim44-like" evidence="3">
    <location>
        <begin position="91"/>
        <end position="235"/>
    </location>
</feature>
<evidence type="ECO:0000256" key="1">
    <source>
        <dbReference type="SAM" id="MobiDB-lite"/>
    </source>
</evidence>
<dbReference type="eggNOG" id="COG4395">
    <property type="taxonomic scope" value="Bacteria"/>
</dbReference>
<comment type="caution">
    <text evidence="4">The sequence shown here is derived from an EMBL/GenBank/DDBJ whole genome shotgun (WGS) entry which is preliminary data.</text>
</comment>
<evidence type="ECO:0000313" key="5">
    <source>
        <dbReference type="Proteomes" id="UP000092714"/>
    </source>
</evidence>
<dbReference type="Proteomes" id="UP000092714">
    <property type="component" value="Unassembled WGS sequence"/>
</dbReference>
<organism evidence="4 5">
    <name type="scientific">Clostridium paraputrificum</name>
    <dbReference type="NCBI Taxonomy" id="29363"/>
    <lineage>
        <taxon>Bacteria</taxon>
        <taxon>Bacillati</taxon>
        <taxon>Bacillota</taxon>
        <taxon>Clostridia</taxon>
        <taxon>Eubacteriales</taxon>
        <taxon>Clostridiaceae</taxon>
        <taxon>Clostridium</taxon>
    </lineage>
</organism>
<sequence>MRIKRGIFVIIIALVFLISTPIVSSARAGGGGGGGSSGGGGGGGSHSSSSSGNGNSSSPISSIVTISIFALASSGGIIAYKVRIYKKNRVSKKLIRELERIDKDWNYSELKNRVEESFYKIQEAWSKRDIDIAENYISKDLYELHRSKIEWMKVRHEINVLKGIKLISTLPIGVIDLEDESEDLIWFYVKGAMVDYYIDDRNGRYIKGSRRRESFEEYWKFVRSWDTWVLDEIRQIEDVDESFFEAITDGSQYGFKKEEDNQKKL</sequence>
<name>A0A174RHZ9_9CLOT</name>
<dbReference type="RefSeq" id="WP_051196077.1">
    <property type="nucleotide sequence ID" value="NZ_CABHIH010000001.1"/>
</dbReference>
<feature type="region of interest" description="Disordered" evidence="1">
    <location>
        <begin position="29"/>
        <end position="57"/>
    </location>
</feature>
<proteinExistence type="predicted"/>
<dbReference type="GeneID" id="42777846"/>
<dbReference type="EMBL" id="MAPZ01000009">
    <property type="protein sequence ID" value="OBY12400.1"/>
    <property type="molecule type" value="Genomic_DNA"/>
</dbReference>
<feature type="compositionally biased region" description="Gly residues" evidence="1">
    <location>
        <begin position="29"/>
        <end position="45"/>
    </location>
</feature>
<accession>A0A174RHZ9</accession>
<evidence type="ECO:0000313" key="4">
    <source>
        <dbReference type="EMBL" id="OBY12400.1"/>
    </source>
</evidence>
<keyword evidence="5" id="KW-1185">Reference proteome</keyword>
<evidence type="ECO:0000259" key="3">
    <source>
        <dbReference type="SMART" id="SM00978"/>
    </source>
</evidence>
<feature type="transmembrane region" description="Helical" evidence="2">
    <location>
        <begin position="60"/>
        <end position="80"/>
    </location>
</feature>
<dbReference type="SUPFAM" id="SSF54427">
    <property type="entry name" value="NTF2-like"/>
    <property type="match status" value="1"/>
</dbReference>
<dbReference type="InterPro" id="IPR032710">
    <property type="entry name" value="NTF2-like_dom_sf"/>
</dbReference>
<dbReference type="Gene3D" id="3.10.450.240">
    <property type="match status" value="1"/>
</dbReference>
<protein>
    <recommendedName>
        <fullName evidence="3">Tim44-like domain-containing protein</fullName>
    </recommendedName>
</protein>
<dbReference type="SMART" id="SM00978">
    <property type="entry name" value="Tim44"/>
    <property type="match status" value="1"/>
</dbReference>
<reference evidence="4 5" key="1">
    <citation type="submission" date="2016-06" db="EMBL/GenBank/DDBJ databases">
        <authorList>
            <person name="Kjaerup R.B."/>
            <person name="Dalgaard T.S."/>
            <person name="Juul-Madsen H.R."/>
        </authorList>
    </citation>
    <scope>NUCLEOTIDE SEQUENCE [LARGE SCALE GENOMIC DNA]</scope>
    <source>
        <strain evidence="4 5">373-A1</strain>
    </source>
</reference>
<dbReference type="InterPro" id="IPR007379">
    <property type="entry name" value="Tim44-like_dom"/>
</dbReference>
<keyword evidence="2" id="KW-1133">Transmembrane helix</keyword>
<keyword evidence="2" id="KW-0472">Membrane</keyword>